<dbReference type="Gene3D" id="3.20.20.80">
    <property type="entry name" value="Glycosidases"/>
    <property type="match status" value="2"/>
</dbReference>
<reference evidence="9 10" key="1">
    <citation type="submission" date="2017-12" db="EMBL/GenBank/DDBJ databases">
        <title>Characterization of six clinical isolates of Enterochimera gen. nov., a novel genus of the Yersiniaciae family and the three species Enterochimera arupensis sp. nov., Enterochimera coloradensis sp. nov, and Enterochimera californica sp. nov.</title>
        <authorList>
            <person name="Rossi A."/>
            <person name="Fisher M."/>
        </authorList>
    </citation>
    <scope>NUCLEOTIDE SEQUENCE [LARGE SCALE GENOMIC DNA]</scope>
    <source>
        <strain evidence="10">2015-Iso6</strain>
    </source>
</reference>
<dbReference type="AlphaFoldDB" id="A0A2N5E556"/>
<keyword evidence="2" id="KW-0378">Hydrolase</keyword>
<dbReference type="Proteomes" id="UP000234240">
    <property type="component" value="Unassembled WGS sequence"/>
</dbReference>
<dbReference type="GO" id="GO:0016020">
    <property type="term" value="C:membrane"/>
    <property type="evidence" value="ECO:0007669"/>
    <property type="project" value="TreeGrafter"/>
</dbReference>
<dbReference type="OrthoDB" id="9763537at2"/>
<dbReference type="GO" id="GO:0006689">
    <property type="term" value="P:ganglioside catabolic process"/>
    <property type="evidence" value="ECO:0007669"/>
    <property type="project" value="TreeGrafter"/>
</dbReference>
<proteinExistence type="inferred from homology"/>
<dbReference type="GO" id="GO:0005975">
    <property type="term" value="P:carbohydrate metabolic process"/>
    <property type="evidence" value="ECO:0007669"/>
    <property type="project" value="InterPro"/>
</dbReference>
<keyword evidence="3" id="KW-0326">Glycosidase</keyword>
<dbReference type="EMBL" id="PJZF01000009">
    <property type="protein sequence ID" value="PLR36270.1"/>
    <property type="molecule type" value="Genomic_DNA"/>
</dbReference>
<dbReference type="SUPFAM" id="SSF55545">
    <property type="entry name" value="beta-N-acetylhexosaminidase-like domain"/>
    <property type="match status" value="1"/>
</dbReference>
<name>A0A2N5E556_9GAMM</name>
<dbReference type="GO" id="GO:0030203">
    <property type="term" value="P:glycosaminoglycan metabolic process"/>
    <property type="evidence" value="ECO:0007669"/>
    <property type="project" value="TreeGrafter"/>
</dbReference>
<dbReference type="GO" id="GO:0005764">
    <property type="term" value="C:lysosome"/>
    <property type="evidence" value="ECO:0007669"/>
    <property type="project" value="TreeGrafter"/>
</dbReference>
<comment type="similarity">
    <text evidence="1">Belongs to the glycosyl hydrolase 20 family.</text>
</comment>
<dbReference type="InterPro" id="IPR015882">
    <property type="entry name" value="HEX_bac_N"/>
</dbReference>
<feature type="active site" description="Proton donor" evidence="5">
    <location>
        <position position="318"/>
    </location>
</feature>
<dbReference type="PRINTS" id="PR00738">
    <property type="entry name" value="GLHYDRLASE20"/>
</dbReference>
<organism evidence="9 10">
    <name type="scientific">Chimaeribacter californicus</name>
    <dbReference type="NCBI Taxonomy" id="2060067"/>
    <lineage>
        <taxon>Bacteria</taxon>
        <taxon>Pseudomonadati</taxon>
        <taxon>Pseudomonadota</taxon>
        <taxon>Gammaproteobacteria</taxon>
        <taxon>Enterobacterales</taxon>
        <taxon>Yersiniaceae</taxon>
        <taxon>Chimaeribacter</taxon>
    </lineage>
</organism>
<feature type="signal peptide" evidence="6">
    <location>
        <begin position="1"/>
        <end position="22"/>
    </location>
</feature>
<feature type="chain" id="PRO_5014645910" description="N-acetyl-beta-glucosaminidase" evidence="6">
    <location>
        <begin position="23"/>
        <end position="811"/>
    </location>
</feature>
<sequence>MKRCLPTTLLASLFLFSPTLWAQPAGDLPLMPWPQKVEGNPQQGQLVLDNRLTLGVSGDDLGPAIAHWRQRIEQQTGWALLPQAENPPQALIMVVIKQKVDPQPLPDSDERYQLTITPQGVVLNAETRFGALRGMETLLQLIRNDGSHTALPLVRISDAPRFPWRGVLLDSARHFLPVSDIKRQLDGMAAAKLNVFHWHLTDDQGWRFASTHYPKLQQLASDGQFYSVAQMKEVVAYATTLGIRVVPEIDLPGHASAIAVAYPELVSAPGPYLMQREWGVHQPTLDPSRQETYQFVDTIVGEVAAIFPDPYLHIGGDEVDPTQWNESPTIQAFMKRNNLADSHALQAYFNQKLTLILGSWQRTMVGWDEIHHPDLPKTAVIQSWQGPDALGAAAQEGYKGLLSTGFYLDQPQSAAYHYRNEVLPQPLWIDDRVHQDEKAQSWAFSMPRLKGKPVEGSVTLIEGPQGWRGFIDFSGKSRRAVRDIAWRDGNVTFRIDTWMGDTRPVLTLKNSTLAGYFLIGNVRYPVSGQKLAAVPAGTAPVVPDRTGAANILGGEAALWAEMVTPQVIDLKLWPRAFVVAERLWSARDVQDEQNMYRRLSAVDAWSVVSVGLQQHADTTRLLTRLAQSTQIMPLQVLAEAVEPAQYYTRQHLKFQAGNYHQFEPLNRFADALPAESDEVRQMNLEVQQLLANRTDSAAADALRRRFTRWQANSAEVAPLLAGNYLLSPLQPVAADVNALSVLGLRLVDVAQRGSMIGTNEVKRARQLLDKASAVRDEVVIAAVYPLEALLDGITRKDESNEAKPGGNKPRR</sequence>
<dbReference type="InterPro" id="IPR025705">
    <property type="entry name" value="Beta_hexosaminidase_sua/sub"/>
</dbReference>
<gene>
    <name evidence="9" type="ORF">CYR55_11950</name>
</gene>
<dbReference type="RefSeq" id="WP_101816365.1">
    <property type="nucleotide sequence ID" value="NZ_PJZF01000009.1"/>
</dbReference>
<dbReference type="Gene3D" id="3.30.379.10">
    <property type="entry name" value="Chitobiase/beta-hexosaminidase domain 2-like"/>
    <property type="match status" value="1"/>
</dbReference>
<evidence type="ECO:0000256" key="1">
    <source>
        <dbReference type="ARBA" id="ARBA00006285"/>
    </source>
</evidence>
<dbReference type="InterPro" id="IPR015883">
    <property type="entry name" value="Glyco_hydro_20_cat"/>
</dbReference>
<feature type="domain" description="Glycoside hydrolase family 20 catalytic" evidence="7">
    <location>
        <begin position="162"/>
        <end position="418"/>
    </location>
</feature>
<evidence type="ECO:0000256" key="2">
    <source>
        <dbReference type="ARBA" id="ARBA00022801"/>
    </source>
</evidence>
<feature type="domain" description="Beta-hexosaminidase bacterial type N-terminal" evidence="8">
    <location>
        <begin position="29"/>
        <end position="159"/>
    </location>
</feature>
<keyword evidence="10" id="KW-1185">Reference proteome</keyword>
<evidence type="ECO:0000256" key="5">
    <source>
        <dbReference type="PIRSR" id="PIRSR625705-1"/>
    </source>
</evidence>
<dbReference type="PANTHER" id="PTHR22600">
    <property type="entry name" value="BETA-HEXOSAMINIDASE"/>
    <property type="match status" value="1"/>
</dbReference>
<dbReference type="InterPro" id="IPR017853">
    <property type="entry name" value="GH"/>
</dbReference>
<keyword evidence="6" id="KW-0732">Signal</keyword>
<feature type="domain" description="Glycoside hydrolase family 20 catalytic" evidence="7">
    <location>
        <begin position="546"/>
        <end position="586"/>
    </location>
</feature>
<accession>A0A2N5E556</accession>
<dbReference type="GO" id="GO:0004563">
    <property type="term" value="F:beta-N-acetylhexosaminidase activity"/>
    <property type="evidence" value="ECO:0007669"/>
    <property type="project" value="InterPro"/>
</dbReference>
<protein>
    <recommendedName>
        <fullName evidence="4">N-acetyl-beta-glucosaminidase</fullName>
    </recommendedName>
</protein>
<evidence type="ECO:0000256" key="6">
    <source>
        <dbReference type="SAM" id="SignalP"/>
    </source>
</evidence>
<dbReference type="InterPro" id="IPR029018">
    <property type="entry name" value="Hex-like_dom2"/>
</dbReference>
<evidence type="ECO:0000313" key="9">
    <source>
        <dbReference type="EMBL" id="PLR36270.1"/>
    </source>
</evidence>
<dbReference type="Pfam" id="PF00728">
    <property type="entry name" value="Glyco_hydro_20"/>
    <property type="match status" value="2"/>
</dbReference>
<evidence type="ECO:0000259" key="8">
    <source>
        <dbReference type="Pfam" id="PF02838"/>
    </source>
</evidence>
<evidence type="ECO:0000256" key="4">
    <source>
        <dbReference type="ARBA" id="ARBA00033000"/>
    </source>
</evidence>
<evidence type="ECO:0000256" key="3">
    <source>
        <dbReference type="ARBA" id="ARBA00023295"/>
    </source>
</evidence>
<dbReference type="PANTHER" id="PTHR22600:SF21">
    <property type="entry name" value="BETA-HEXOSAMINIDASE A"/>
    <property type="match status" value="1"/>
</dbReference>
<dbReference type="Pfam" id="PF02838">
    <property type="entry name" value="Glyco_hydro_20b"/>
    <property type="match status" value="1"/>
</dbReference>
<evidence type="ECO:0000313" key="10">
    <source>
        <dbReference type="Proteomes" id="UP000234240"/>
    </source>
</evidence>
<dbReference type="SUPFAM" id="SSF51445">
    <property type="entry name" value="(Trans)glycosidases"/>
    <property type="match status" value="1"/>
</dbReference>
<comment type="caution">
    <text evidence="9">The sequence shown here is derived from an EMBL/GenBank/DDBJ whole genome shotgun (WGS) entry which is preliminary data.</text>
</comment>
<evidence type="ECO:0000259" key="7">
    <source>
        <dbReference type="Pfam" id="PF00728"/>
    </source>
</evidence>